<dbReference type="GO" id="GO:0030151">
    <property type="term" value="F:molybdenum ion binding"/>
    <property type="evidence" value="ECO:0007669"/>
    <property type="project" value="InterPro"/>
</dbReference>
<dbReference type="RefSeq" id="WP_136573827.1">
    <property type="nucleotide sequence ID" value="NZ_STFG01000011.1"/>
</dbReference>
<dbReference type="GO" id="GO:0003824">
    <property type="term" value="F:catalytic activity"/>
    <property type="evidence" value="ECO:0007669"/>
    <property type="project" value="InterPro"/>
</dbReference>
<dbReference type="GO" id="GO:0030170">
    <property type="term" value="F:pyridoxal phosphate binding"/>
    <property type="evidence" value="ECO:0007669"/>
    <property type="project" value="InterPro"/>
</dbReference>
<evidence type="ECO:0000313" key="2">
    <source>
        <dbReference type="EMBL" id="THU00303.1"/>
    </source>
</evidence>
<dbReference type="PANTHER" id="PTHR14237">
    <property type="entry name" value="MOLYBDOPTERIN COFACTOR SULFURASE MOSC"/>
    <property type="match status" value="1"/>
</dbReference>
<dbReference type="Pfam" id="PF03476">
    <property type="entry name" value="MOSC_N"/>
    <property type="match status" value="1"/>
</dbReference>
<sequence length="261" mass="28551">MKVTALNLYPVKSMGAIVVDHAQVGMQGFVGDREWLVADMSGRFITAREVESLLLWQPELTDTGLRLRAPNGRACVVHRADYQELANVIVWKDQFQAYSGPAETDAWLSDQMGMPCRLFYVGAAPHRTLAANGGGTLSFADGAPYLLTSEVSLNALNQALQSPVSMRRFRANIVVDGLEPYAEDKWKDVQIGGVLLTGFKPCGRCKIVNLDPGTAQLSPEKEPLKTLAKTHQLAQGACFGMNFYARSVGRIQVGDHVQLQT</sequence>
<proteinExistence type="predicted"/>
<dbReference type="EMBL" id="STFG01000011">
    <property type="protein sequence ID" value="THU00303.1"/>
    <property type="molecule type" value="Genomic_DNA"/>
</dbReference>
<gene>
    <name evidence="2" type="ORF">E9531_11095</name>
</gene>
<dbReference type="AlphaFoldDB" id="A0A4S8EZC9"/>
<dbReference type="Proteomes" id="UP000308917">
    <property type="component" value="Unassembled WGS sequence"/>
</dbReference>
<feature type="domain" description="MOSC" evidence="1">
    <location>
        <begin position="118"/>
        <end position="260"/>
    </location>
</feature>
<dbReference type="SUPFAM" id="SSF141673">
    <property type="entry name" value="MOSC N-terminal domain-like"/>
    <property type="match status" value="1"/>
</dbReference>
<dbReference type="InterPro" id="IPR005303">
    <property type="entry name" value="MOCOS_middle"/>
</dbReference>
<protein>
    <submittedName>
        <fullName evidence="2">MOSC domain-containing protein</fullName>
    </submittedName>
</protein>
<reference evidence="2 3" key="1">
    <citation type="journal article" date="2015" name="Antonie Van Leeuwenhoek">
        <title>Lampropedia puyangensis sp. nov., isolated from symptomatic bark of Populus ? euramericana canker and emended description of Lampropedia hyalina (Ehrenberg 1832) Lee et al. 2004.</title>
        <authorList>
            <person name="Li Y."/>
            <person name="Wang T."/>
            <person name="Piao C.G."/>
            <person name="Wang L.F."/>
            <person name="Tian G.Z."/>
            <person name="Zhu T.H."/>
            <person name="Guo M.W."/>
        </authorList>
    </citation>
    <scope>NUCLEOTIDE SEQUENCE [LARGE SCALE GENOMIC DNA]</scope>
    <source>
        <strain evidence="2 3">2-bin</strain>
    </source>
</reference>
<dbReference type="OrthoDB" id="581532at2"/>
<evidence type="ECO:0000313" key="3">
    <source>
        <dbReference type="Proteomes" id="UP000308917"/>
    </source>
</evidence>
<name>A0A4S8EZC9_9BURK</name>
<dbReference type="PROSITE" id="PS51340">
    <property type="entry name" value="MOSC"/>
    <property type="match status" value="1"/>
</dbReference>
<organism evidence="2 3">
    <name type="scientific">Lampropedia puyangensis</name>
    <dbReference type="NCBI Taxonomy" id="1330072"/>
    <lineage>
        <taxon>Bacteria</taxon>
        <taxon>Pseudomonadati</taxon>
        <taxon>Pseudomonadota</taxon>
        <taxon>Betaproteobacteria</taxon>
        <taxon>Burkholderiales</taxon>
        <taxon>Comamonadaceae</taxon>
        <taxon>Lampropedia</taxon>
    </lineage>
</organism>
<dbReference type="InterPro" id="IPR005302">
    <property type="entry name" value="MoCF_Sase_C"/>
</dbReference>
<dbReference type="PANTHER" id="PTHR14237:SF19">
    <property type="entry name" value="MITOCHONDRIAL AMIDOXIME REDUCING COMPONENT 1"/>
    <property type="match status" value="1"/>
</dbReference>
<dbReference type="InterPro" id="IPR011037">
    <property type="entry name" value="Pyrv_Knase-like_insert_dom_sf"/>
</dbReference>
<keyword evidence="3" id="KW-1185">Reference proteome</keyword>
<comment type="caution">
    <text evidence="2">The sequence shown here is derived from an EMBL/GenBank/DDBJ whole genome shotgun (WGS) entry which is preliminary data.</text>
</comment>
<dbReference type="SUPFAM" id="SSF50800">
    <property type="entry name" value="PK beta-barrel domain-like"/>
    <property type="match status" value="1"/>
</dbReference>
<dbReference type="Pfam" id="PF03473">
    <property type="entry name" value="MOSC"/>
    <property type="match status" value="1"/>
</dbReference>
<accession>A0A4S8EZC9</accession>
<evidence type="ECO:0000259" key="1">
    <source>
        <dbReference type="PROSITE" id="PS51340"/>
    </source>
</evidence>